<protein>
    <submittedName>
        <fullName evidence="2">Uncharacterized protein</fullName>
    </submittedName>
</protein>
<evidence type="ECO:0000313" key="3">
    <source>
        <dbReference type="Proteomes" id="UP000271241"/>
    </source>
</evidence>
<keyword evidence="3" id="KW-1185">Reference proteome</keyword>
<gene>
    <name evidence="2" type="ORF">THASP1DRAFT_29766</name>
</gene>
<reference evidence="3" key="1">
    <citation type="journal article" date="2018" name="Nat. Microbiol.">
        <title>Leveraging single-cell genomics to expand the fungal tree of life.</title>
        <authorList>
            <person name="Ahrendt S.R."/>
            <person name="Quandt C.A."/>
            <person name="Ciobanu D."/>
            <person name="Clum A."/>
            <person name="Salamov A."/>
            <person name="Andreopoulos B."/>
            <person name="Cheng J.F."/>
            <person name="Woyke T."/>
            <person name="Pelin A."/>
            <person name="Henrissat B."/>
            <person name="Reynolds N.K."/>
            <person name="Benny G.L."/>
            <person name="Smith M.E."/>
            <person name="James T.Y."/>
            <person name="Grigoriev I.V."/>
        </authorList>
    </citation>
    <scope>NUCLEOTIDE SEQUENCE [LARGE SCALE GENOMIC DNA]</scope>
    <source>
        <strain evidence="3">RSA 1356</strain>
    </source>
</reference>
<dbReference type="Proteomes" id="UP000271241">
    <property type="component" value="Unassembled WGS sequence"/>
</dbReference>
<dbReference type="AlphaFoldDB" id="A0A4P9XQV0"/>
<organism evidence="2 3">
    <name type="scientific">Thamnocephalis sphaerospora</name>
    <dbReference type="NCBI Taxonomy" id="78915"/>
    <lineage>
        <taxon>Eukaryota</taxon>
        <taxon>Fungi</taxon>
        <taxon>Fungi incertae sedis</taxon>
        <taxon>Zoopagomycota</taxon>
        <taxon>Zoopagomycotina</taxon>
        <taxon>Zoopagomycetes</taxon>
        <taxon>Zoopagales</taxon>
        <taxon>Sigmoideomycetaceae</taxon>
        <taxon>Thamnocephalis</taxon>
    </lineage>
</organism>
<evidence type="ECO:0000256" key="1">
    <source>
        <dbReference type="SAM" id="Phobius"/>
    </source>
</evidence>
<dbReference type="EMBL" id="KZ992604">
    <property type="protein sequence ID" value="RKP08426.1"/>
    <property type="molecule type" value="Genomic_DNA"/>
</dbReference>
<sequence>MFLETRREVAAQLGIVWQDGAPLMSSTTQPSPGEQPFYTFIASGTLLSDERARWQVVFRHLTLASFIMALFVANLRAALRLIYARPHMLSTRCCLVQAAVGFALSLVAISVIFPEGPSCRTILLATTASIRIGDICISTVLLQRAYIAQNRSRWLLVFVPVIVAAPVYMIYATWASPPVLTIQTSGCVFIYSDYYPWIRFAFQAPMNVVLTAIFIKVAYRRYARLGSMAWGRLVREGIQTGLLLLLISLLCTFAVAFEFFGIYSIVLTVFEWSISSMLLVMHVENTQRALQPAYEQRQIECRLL</sequence>
<name>A0A4P9XQV0_9FUNG</name>
<feature type="transmembrane region" description="Helical" evidence="1">
    <location>
        <begin position="120"/>
        <end position="142"/>
    </location>
</feature>
<evidence type="ECO:0000313" key="2">
    <source>
        <dbReference type="EMBL" id="RKP08426.1"/>
    </source>
</evidence>
<keyword evidence="1" id="KW-0812">Transmembrane</keyword>
<feature type="transmembrane region" description="Helical" evidence="1">
    <location>
        <begin position="240"/>
        <end position="257"/>
    </location>
</feature>
<accession>A0A4P9XQV0</accession>
<keyword evidence="1" id="KW-0472">Membrane</keyword>
<proteinExistence type="predicted"/>
<feature type="transmembrane region" description="Helical" evidence="1">
    <location>
        <begin position="154"/>
        <end position="174"/>
    </location>
</feature>
<keyword evidence="1" id="KW-1133">Transmembrane helix</keyword>
<dbReference type="OrthoDB" id="5587891at2759"/>
<feature type="transmembrane region" description="Helical" evidence="1">
    <location>
        <begin position="63"/>
        <end position="83"/>
    </location>
</feature>
<feature type="transmembrane region" description="Helical" evidence="1">
    <location>
        <begin position="194"/>
        <end position="219"/>
    </location>
</feature>
<feature type="transmembrane region" description="Helical" evidence="1">
    <location>
        <begin position="95"/>
        <end position="114"/>
    </location>
</feature>